<dbReference type="EMBL" id="CM056798">
    <property type="protein sequence ID" value="KAJ8711558.1"/>
    <property type="molecule type" value="Genomic_DNA"/>
</dbReference>
<accession>A0ACC2Q8U1</accession>
<evidence type="ECO:0000313" key="1">
    <source>
        <dbReference type="EMBL" id="KAJ8711558.1"/>
    </source>
</evidence>
<reference evidence="1" key="1">
    <citation type="submission" date="2023-03" db="EMBL/GenBank/DDBJ databases">
        <title>Chromosome-level genomes of two armyworms, Mythimna separata and Mythimna loreyi, provide insights into the biosynthesis and reception of sex pheromones.</title>
        <authorList>
            <person name="Zhao H."/>
        </authorList>
    </citation>
    <scope>NUCLEOTIDE SEQUENCE</scope>
    <source>
        <strain evidence="1">BeijingLab</strain>
    </source>
</reference>
<dbReference type="Proteomes" id="UP001231649">
    <property type="component" value="Chromosome 22"/>
</dbReference>
<sequence>MCSGLCFKYLKKMAIPLFVLVLQIGFNTALNNRDYNSNSVIPLSTYVNSGQTRRIPDHYNYMSLSSRGIPESDEQTDFDSSNSAEEYGYRSVRPLHSRSRQRKNNYLSQNIRRGNDVSLEAAPVRSINSNNYADTFQQPPYISRQADPYFRRSYLRNSPSNNIPSHTRQFYRKINDDLSHEVSSHEVSSRLGEEATYLRSLLSLIEQPSNRRGQNRIYYSQGNSLSSGLLPIDKLYPSEEAHDSLPNSFNKRRNNNPDSYANSIILVKDDDQPDETPKSVNSQSTGLGYNTLLNRRYDDEPNPYEDFYYLSPFHGPNFRQREQKLTNNSPFTRKLFRESNSNADVESPLNDQLLTDSDKTEKLTVLRLASLEDLSHSNNRKSNHKNFLRLSLSPGNKLILDEGVASDLSEILSETLDELNLAPVNLKRTDVTSNKFSRGENNGNIVEEDNINKMFLLRLGNSYNSNNASQISVSSRYKNPNSNYGYSRTHGNHTREKLNGNINTHNKKTNNKKLFDECAIETSAVETLVPYHEGKINKLLDNITNEGQNNSSQINDIIPSSLLSNNYTLPVIENEDNASSNLTDLSLETPLLKNSDESLPKNTTDEVQLEFPWNGQMSSDNDKSKSELRSDDKKDKTKDTNDNLHLVLPLNDAVRSDSDKGKSELRSDDKKDKTKDTTDNLHLEFPWNDVVGPDSDKGESELRSDDKKDKTEDTTDNLHIEFPWNDVVGPDSDKGESELRSDDKKDKTEDTTDNLHIEFPWNDVVGPESDKGKSELRSDDKKDKTTDTTENLHLEFPWNDVVGPESDKGKSELRSDDKKDKTKDITDNLHLEFPWNDVVGPDSDKGESKLRSDDKKDKTEDSTDNLHLEFPWNDVVGPESDKGKSELRSDDKKDKTKDTTDNLHLEFPWNDVVGPESDKGKSELRSDDKKDKTKDTTDNLHLEFPWNDVVGPESDKGKSELRSDDKKDKTKDTTDNLHLEFPWNDVVGPDSDKGESELRSDDKKDKTEDTTDNLHLEFPWNDVVGPESDKGESELRSDDKKDKTEDTTDNLHLEFPWNDVVGPEIDKGKSELRSDDKKDKTKDTTDNLHLEFPWNDALSPNSNQEKTQLRTDETKDKTNDSTDTLNLEFPRNEVLSPDADKDKSQLKNNKNVENTIDNVNTLDLEFPWNNALSPDSHKSKSLLRSKNETKNTTDTLNLEFPWNEQLSPDKTKAGEPKPQSHLRSQASGQDKDPKDERNEKTSTAKPSTKHTTPRLPDPFFIHPYLRNRNVIKHPNYFRRSYDEFTEGLRLQKLKDKKSSYHSRPSNRRRNDNLGVIGLARRFSERRRQRLPANENTPPLVITTSRPKHSRSLYYAGRAGHRETLNDTIIFPNN</sequence>
<protein>
    <submittedName>
        <fullName evidence="1">Uncharacterized protein</fullName>
    </submittedName>
</protein>
<comment type="caution">
    <text evidence="1">The sequence shown here is derived from an EMBL/GenBank/DDBJ whole genome shotgun (WGS) entry which is preliminary data.</text>
</comment>
<name>A0ACC2Q8U1_9NEOP</name>
<proteinExistence type="predicted"/>
<gene>
    <name evidence="1" type="ORF">PYW08_008512</name>
</gene>
<keyword evidence="2" id="KW-1185">Reference proteome</keyword>
<evidence type="ECO:0000313" key="2">
    <source>
        <dbReference type="Proteomes" id="UP001231649"/>
    </source>
</evidence>
<organism evidence="1 2">
    <name type="scientific">Mythimna loreyi</name>
    <dbReference type="NCBI Taxonomy" id="667449"/>
    <lineage>
        <taxon>Eukaryota</taxon>
        <taxon>Metazoa</taxon>
        <taxon>Ecdysozoa</taxon>
        <taxon>Arthropoda</taxon>
        <taxon>Hexapoda</taxon>
        <taxon>Insecta</taxon>
        <taxon>Pterygota</taxon>
        <taxon>Neoptera</taxon>
        <taxon>Endopterygota</taxon>
        <taxon>Lepidoptera</taxon>
        <taxon>Glossata</taxon>
        <taxon>Ditrysia</taxon>
        <taxon>Noctuoidea</taxon>
        <taxon>Noctuidae</taxon>
        <taxon>Noctuinae</taxon>
        <taxon>Hadenini</taxon>
        <taxon>Mythimna</taxon>
    </lineage>
</organism>